<protein>
    <recommendedName>
        <fullName evidence="4">HTTM domain-containing protein</fullName>
    </recommendedName>
</protein>
<feature type="transmembrane region" description="Helical" evidence="1">
    <location>
        <begin position="26"/>
        <end position="44"/>
    </location>
</feature>
<name>A0A1G8ZQ71_9BACT</name>
<keyword evidence="1" id="KW-0812">Transmembrane</keyword>
<organism evidence="2 3">
    <name type="scientific">Catalinimonas alkaloidigena</name>
    <dbReference type="NCBI Taxonomy" id="1075417"/>
    <lineage>
        <taxon>Bacteria</taxon>
        <taxon>Pseudomonadati</taxon>
        <taxon>Bacteroidota</taxon>
        <taxon>Cytophagia</taxon>
        <taxon>Cytophagales</taxon>
        <taxon>Catalimonadaceae</taxon>
        <taxon>Catalinimonas</taxon>
    </lineage>
</organism>
<evidence type="ECO:0008006" key="4">
    <source>
        <dbReference type="Google" id="ProtNLM"/>
    </source>
</evidence>
<feature type="transmembrane region" description="Helical" evidence="1">
    <location>
        <begin position="246"/>
        <end position="262"/>
    </location>
</feature>
<accession>A0A1G8ZQ71</accession>
<keyword evidence="1" id="KW-0472">Membrane</keyword>
<dbReference type="STRING" id="1075417.SAMN05421823_10242"/>
<gene>
    <name evidence="2" type="ORF">SAMN05421823_10242</name>
</gene>
<keyword evidence="1" id="KW-1133">Transmembrane helix</keyword>
<proteinExistence type="predicted"/>
<feature type="transmembrane region" description="Helical" evidence="1">
    <location>
        <begin position="219"/>
        <end position="239"/>
    </location>
</feature>
<reference evidence="2 3" key="1">
    <citation type="submission" date="2016-10" db="EMBL/GenBank/DDBJ databases">
        <authorList>
            <person name="de Groot N.N."/>
        </authorList>
    </citation>
    <scope>NUCLEOTIDE SEQUENCE [LARGE SCALE GENOMIC DNA]</scope>
    <source>
        <strain evidence="2 3">DSM 25186</strain>
    </source>
</reference>
<dbReference type="AlphaFoldDB" id="A0A1G8ZQ71"/>
<dbReference type="Proteomes" id="UP000198510">
    <property type="component" value="Unassembled WGS sequence"/>
</dbReference>
<feature type="transmembrane region" description="Helical" evidence="1">
    <location>
        <begin position="158"/>
        <end position="176"/>
    </location>
</feature>
<evidence type="ECO:0000313" key="3">
    <source>
        <dbReference type="Proteomes" id="UP000198510"/>
    </source>
</evidence>
<dbReference type="EMBL" id="FNFO01000002">
    <property type="protein sequence ID" value="SDK16724.1"/>
    <property type="molecule type" value="Genomic_DNA"/>
</dbReference>
<keyword evidence="3" id="KW-1185">Reference proteome</keyword>
<feature type="transmembrane region" description="Helical" evidence="1">
    <location>
        <begin position="77"/>
        <end position="100"/>
    </location>
</feature>
<evidence type="ECO:0000313" key="2">
    <source>
        <dbReference type="EMBL" id="SDK16724.1"/>
    </source>
</evidence>
<evidence type="ECO:0000256" key="1">
    <source>
        <dbReference type="SAM" id="Phobius"/>
    </source>
</evidence>
<sequence length="296" mass="35284">MFFRVPIRFSMNPYLKNQDFEQTRTLIVRLFYGFAILIWIFKYTNGVWLHQVAHPTLAYITPEEVQWLWYSTGIPSWILATDLRALTVDLLLLASMLLAFCYPRQRWWPPLFSGLLCTYCLTGYLYYFARGHNLSGFLLMSFLPWFQSHRRFAAYFQFMRYFLLYILCSAALWKLYNGVVWDYDNQLPFILKMQHAEYVVHHPDAWRSHWVRWLLDQPALNLILLKGAWVLQLSCLVGFFTKKFDYFLLTAVVLFFIGDWLVMNLPFYEMYILVITLLPWQAVRLAAKPPSLISVV</sequence>
<feature type="transmembrane region" description="Helical" evidence="1">
    <location>
        <begin position="107"/>
        <end position="125"/>
    </location>
</feature>